<feature type="transmembrane region" description="Helical" evidence="7">
    <location>
        <begin position="268"/>
        <end position="289"/>
    </location>
</feature>
<reference evidence="10" key="1">
    <citation type="submission" date="2022-07" db="EMBL/GenBank/DDBJ databases">
        <title>Pseudomonas agronomica sp. nov.: a novel bacterium with biotechnological application in the synthesis of biofertilizers from valorized agricultural residues.</title>
        <authorList>
            <person name="Robas M."/>
            <person name="Fernandez V.M."/>
            <person name="Luna L."/>
            <person name="Provanza A."/>
            <person name="Jimenez P.A."/>
        </authorList>
    </citation>
    <scope>NUCLEOTIDE SEQUENCE</scope>
    <source>
        <strain evidence="10">SAICEU22T</strain>
    </source>
</reference>
<gene>
    <name evidence="10" type="ORF">OC610_11600</name>
</gene>
<feature type="transmembrane region" description="Helical" evidence="7">
    <location>
        <begin position="40"/>
        <end position="61"/>
    </location>
</feature>
<dbReference type="Proteomes" id="UP001061999">
    <property type="component" value="Unassembled WGS sequence"/>
</dbReference>
<dbReference type="CDD" id="cd06261">
    <property type="entry name" value="TM_PBP2"/>
    <property type="match status" value="1"/>
</dbReference>
<evidence type="ECO:0000256" key="3">
    <source>
        <dbReference type="ARBA" id="ARBA00022475"/>
    </source>
</evidence>
<dbReference type="InterPro" id="IPR035906">
    <property type="entry name" value="MetI-like_sf"/>
</dbReference>
<evidence type="ECO:0000313" key="10">
    <source>
        <dbReference type="EMBL" id="MCW1245055.1"/>
    </source>
</evidence>
<feature type="transmembrane region" description="Helical" evidence="7">
    <location>
        <begin position="104"/>
        <end position="129"/>
    </location>
</feature>
<evidence type="ECO:0000256" key="5">
    <source>
        <dbReference type="ARBA" id="ARBA00022989"/>
    </source>
</evidence>
<comment type="similarity">
    <text evidence="7">Belongs to the binding-protein-dependent transport system permease family.</text>
</comment>
<feature type="chain" id="PRO_5045681695" evidence="8">
    <location>
        <begin position="22"/>
        <end position="302"/>
    </location>
</feature>
<evidence type="ECO:0000256" key="6">
    <source>
        <dbReference type="ARBA" id="ARBA00023136"/>
    </source>
</evidence>
<keyword evidence="4 7" id="KW-0812">Transmembrane</keyword>
<dbReference type="Pfam" id="PF12911">
    <property type="entry name" value="OppC_N"/>
    <property type="match status" value="1"/>
</dbReference>
<dbReference type="InterPro" id="IPR025966">
    <property type="entry name" value="OppC_N"/>
</dbReference>
<feature type="signal peptide" evidence="8">
    <location>
        <begin position="1"/>
        <end position="21"/>
    </location>
</feature>
<evidence type="ECO:0000256" key="2">
    <source>
        <dbReference type="ARBA" id="ARBA00022448"/>
    </source>
</evidence>
<evidence type="ECO:0000256" key="1">
    <source>
        <dbReference type="ARBA" id="ARBA00004651"/>
    </source>
</evidence>
<dbReference type="InterPro" id="IPR050366">
    <property type="entry name" value="BP-dependent_transpt_permease"/>
</dbReference>
<feature type="transmembrane region" description="Helical" evidence="7">
    <location>
        <begin position="149"/>
        <end position="175"/>
    </location>
</feature>
<feature type="transmembrane region" description="Helical" evidence="7">
    <location>
        <begin position="221"/>
        <end position="248"/>
    </location>
</feature>
<keyword evidence="2 7" id="KW-0813">Transport</keyword>
<keyword evidence="8" id="KW-0732">Signal</keyword>
<dbReference type="Gene3D" id="1.10.3720.10">
    <property type="entry name" value="MetI-like"/>
    <property type="match status" value="1"/>
</dbReference>
<dbReference type="EMBL" id="JAOSHO010000121">
    <property type="protein sequence ID" value="MCW1245055.1"/>
    <property type="molecule type" value="Genomic_DNA"/>
</dbReference>
<name>A0ABT3F7I6_9PSED</name>
<proteinExistence type="inferred from homology"/>
<comment type="subcellular location">
    <subcellularLocation>
        <location evidence="1 7">Cell membrane</location>
        <topology evidence="1 7">Multi-pass membrane protein</topology>
    </subcellularLocation>
</comment>
<sequence length="302" mass="31840">MNLPLASSAAGSAALPASSTAALVASATRLLRFLLRNPMTFAGLVVVSTLMVVAALAPWIAGHDPLLQNLAGALQAPSSAHWFGTDEYGRDVFARLVYGSRVTLYIVLLVTVIVGPIGLLVGTVSGYFGGWVDSLFMRITDIFISFPSLVLALAFIAALGPGLEHAVIAIALTAWPPIARLARAETLPLRNADFVVAVQLQGASSTRIILRHIIPMCLSSVIIRLTMNMASIILTAAALGFLGLGAQAPLPEWGAMISTGRRYMLESWWLVAAPGAAIMLVSLAFNLLGDGLRDVLDPRSQS</sequence>
<dbReference type="Pfam" id="PF00528">
    <property type="entry name" value="BPD_transp_1"/>
    <property type="match status" value="1"/>
</dbReference>
<accession>A0ABT3F7I6</accession>
<dbReference type="RefSeq" id="WP_264427891.1">
    <property type="nucleotide sequence ID" value="NZ_JAOSHO010000121.1"/>
</dbReference>
<dbReference type="PANTHER" id="PTHR43386:SF1">
    <property type="entry name" value="D,D-DIPEPTIDE TRANSPORT SYSTEM PERMEASE PROTEIN DDPC-RELATED"/>
    <property type="match status" value="1"/>
</dbReference>
<comment type="caution">
    <text evidence="10">The sequence shown here is derived from an EMBL/GenBank/DDBJ whole genome shotgun (WGS) entry which is preliminary data.</text>
</comment>
<keyword evidence="6 7" id="KW-0472">Membrane</keyword>
<evidence type="ECO:0000256" key="7">
    <source>
        <dbReference type="RuleBase" id="RU363032"/>
    </source>
</evidence>
<feature type="domain" description="ABC transmembrane type-1" evidence="9">
    <location>
        <begin position="100"/>
        <end position="289"/>
    </location>
</feature>
<keyword evidence="3" id="KW-1003">Cell membrane</keyword>
<evidence type="ECO:0000259" key="9">
    <source>
        <dbReference type="PROSITE" id="PS50928"/>
    </source>
</evidence>
<dbReference type="InterPro" id="IPR000515">
    <property type="entry name" value="MetI-like"/>
</dbReference>
<keyword evidence="11" id="KW-1185">Reference proteome</keyword>
<dbReference type="SUPFAM" id="SSF161098">
    <property type="entry name" value="MetI-like"/>
    <property type="match status" value="1"/>
</dbReference>
<protein>
    <submittedName>
        <fullName evidence="10">ABC transporter permease</fullName>
    </submittedName>
</protein>
<organism evidence="10 11">
    <name type="scientific">Pseudomonas agronomica</name>
    <dbReference type="NCBI Taxonomy" id="2979328"/>
    <lineage>
        <taxon>Bacteria</taxon>
        <taxon>Pseudomonadati</taxon>
        <taxon>Pseudomonadota</taxon>
        <taxon>Gammaproteobacteria</taxon>
        <taxon>Pseudomonadales</taxon>
        <taxon>Pseudomonadaceae</taxon>
        <taxon>Pseudomonas</taxon>
    </lineage>
</organism>
<evidence type="ECO:0000256" key="8">
    <source>
        <dbReference type="SAM" id="SignalP"/>
    </source>
</evidence>
<dbReference type="PROSITE" id="PS50928">
    <property type="entry name" value="ABC_TM1"/>
    <property type="match status" value="1"/>
</dbReference>
<evidence type="ECO:0000313" key="11">
    <source>
        <dbReference type="Proteomes" id="UP001061999"/>
    </source>
</evidence>
<dbReference type="PANTHER" id="PTHR43386">
    <property type="entry name" value="OLIGOPEPTIDE TRANSPORT SYSTEM PERMEASE PROTEIN APPC"/>
    <property type="match status" value="1"/>
</dbReference>
<evidence type="ECO:0000256" key="4">
    <source>
        <dbReference type="ARBA" id="ARBA00022692"/>
    </source>
</evidence>
<keyword evidence="5 7" id="KW-1133">Transmembrane helix</keyword>